<evidence type="ECO:0000256" key="1">
    <source>
        <dbReference type="SAM" id="MobiDB-lite"/>
    </source>
</evidence>
<dbReference type="Proteomes" id="UP000655225">
    <property type="component" value="Unassembled WGS sequence"/>
</dbReference>
<organism evidence="2 3">
    <name type="scientific">Tetracentron sinense</name>
    <name type="common">Spur-leaf</name>
    <dbReference type="NCBI Taxonomy" id="13715"/>
    <lineage>
        <taxon>Eukaryota</taxon>
        <taxon>Viridiplantae</taxon>
        <taxon>Streptophyta</taxon>
        <taxon>Embryophyta</taxon>
        <taxon>Tracheophyta</taxon>
        <taxon>Spermatophyta</taxon>
        <taxon>Magnoliopsida</taxon>
        <taxon>Trochodendrales</taxon>
        <taxon>Trochodendraceae</taxon>
        <taxon>Tetracentron</taxon>
    </lineage>
</organism>
<evidence type="ECO:0000313" key="2">
    <source>
        <dbReference type="EMBL" id="KAF8390910.1"/>
    </source>
</evidence>
<comment type="caution">
    <text evidence="2">The sequence shown here is derived from an EMBL/GenBank/DDBJ whole genome shotgun (WGS) entry which is preliminary data.</text>
</comment>
<dbReference type="OrthoDB" id="2000771at2759"/>
<name>A0A834YNB4_TETSI</name>
<proteinExistence type="predicted"/>
<protein>
    <recommendedName>
        <fullName evidence="4">Integrase zinc-binding domain-containing protein</fullName>
    </recommendedName>
</protein>
<dbReference type="Gene3D" id="1.10.340.70">
    <property type="match status" value="1"/>
</dbReference>
<gene>
    <name evidence="2" type="ORF">HHK36_023209</name>
</gene>
<dbReference type="AlphaFoldDB" id="A0A834YNB4"/>
<keyword evidence="3" id="KW-1185">Reference proteome</keyword>
<sequence>MLSRPPFKVGPVVMSLEPFEPEVYSSRHVEDNDLKHTYQRLKEDCDIVDAYHLEDDLLYKDGKSCVPKDSRLKLIPEAHTSLHMGHFGVLKTVENLQRFKLLVRSISVDLDHVSSRATTFIDSGSRYAHNILLVLVYGLAYPPPPNSQPPPVEGYPMKDGYGHPQQAPPPGKLSVGVMDSGKDVVLPCVAAVSWICAFED</sequence>
<feature type="region of interest" description="Disordered" evidence="1">
    <location>
        <begin position="147"/>
        <end position="169"/>
    </location>
</feature>
<reference evidence="2 3" key="1">
    <citation type="submission" date="2020-04" db="EMBL/GenBank/DDBJ databases">
        <title>Plant Genome Project.</title>
        <authorList>
            <person name="Zhang R.-G."/>
        </authorList>
    </citation>
    <scope>NUCLEOTIDE SEQUENCE [LARGE SCALE GENOMIC DNA]</scope>
    <source>
        <strain evidence="2">YNK0</strain>
        <tissue evidence="2">Leaf</tissue>
    </source>
</reference>
<evidence type="ECO:0000313" key="3">
    <source>
        <dbReference type="Proteomes" id="UP000655225"/>
    </source>
</evidence>
<accession>A0A834YNB4</accession>
<dbReference type="EMBL" id="JABCRI010000017">
    <property type="protein sequence ID" value="KAF8390910.1"/>
    <property type="molecule type" value="Genomic_DNA"/>
</dbReference>
<evidence type="ECO:0008006" key="4">
    <source>
        <dbReference type="Google" id="ProtNLM"/>
    </source>
</evidence>